<proteinExistence type="predicted"/>
<dbReference type="InterPro" id="IPR001387">
    <property type="entry name" value="Cro/C1-type_HTH"/>
</dbReference>
<dbReference type="EMBL" id="BMDY01000009">
    <property type="protein sequence ID" value="GGB05127.1"/>
    <property type="molecule type" value="Genomic_DNA"/>
</dbReference>
<organism evidence="2 3">
    <name type="scientific">Agarivorans gilvus</name>
    <dbReference type="NCBI Taxonomy" id="680279"/>
    <lineage>
        <taxon>Bacteria</taxon>
        <taxon>Pseudomonadati</taxon>
        <taxon>Pseudomonadota</taxon>
        <taxon>Gammaproteobacteria</taxon>
        <taxon>Alteromonadales</taxon>
        <taxon>Alteromonadaceae</taxon>
        <taxon>Agarivorans</taxon>
    </lineage>
</organism>
<evidence type="ECO:0000313" key="2">
    <source>
        <dbReference type="EMBL" id="GGB05127.1"/>
    </source>
</evidence>
<evidence type="ECO:0000313" key="3">
    <source>
        <dbReference type="Proteomes" id="UP000651977"/>
    </source>
</evidence>
<dbReference type="InterPro" id="IPR010982">
    <property type="entry name" value="Lambda_DNA-bd_dom_sf"/>
</dbReference>
<dbReference type="CDD" id="cd00093">
    <property type="entry name" value="HTH_XRE"/>
    <property type="match status" value="1"/>
</dbReference>
<dbReference type="SUPFAM" id="SSF47413">
    <property type="entry name" value="lambda repressor-like DNA-binding domains"/>
    <property type="match status" value="1"/>
</dbReference>
<gene>
    <name evidence="2" type="ORF">GCM10007414_18060</name>
</gene>
<sequence>MKMDFAMLIRGYREQAGLSQDALAQQLSELMPHKPSIDVGTISRWERQASVPSLRNQLYILRKLAIPVVTSRFQPEGASEVAKQLLRKRFNRFCGLGDVPYRQAKPQFQLQESACIDDFLNDTTMLQASHLMRPSGIAVDELRGLLKQLNDLKVYLLRFYQGSQLVSHLAYAVANTEEIQRLLEAYHQIKLDDFFAAEPKGRSLVNFSAYLSDLALYMFCAQRLVSTIEADHSIDWCLSYSSINEDWQVYKQLGAKVLLRGNPKDSGGIRIGKGRFSAVLCGVDSNSILASPITAIAEQSIASLADIEVI</sequence>
<dbReference type="RefSeq" id="WP_055734292.1">
    <property type="nucleotide sequence ID" value="NZ_BMDY01000009.1"/>
</dbReference>
<name>A0ABQ1I2Z6_9ALTE</name>
<dbReference type="Proteomes" id="UP000651977">
    <property type="component" value="Unassembled WGS sequence"/>
</dbReference>
<protein>
    <recommendedName>
        <fullName evidence="1">HTH cro/C1-type domain-containing protein</fullName>
    </recommendedName>
</protein>
<dbReference type="Gene3D" id="1.10.260.40">
    <property type="entry name" value="lambda repressor-like DNA-binding domains"/>
    <property type="match status" value="1"/>
</dbReference>
<comment type="caution">
    <text evidence="2">The sequence shown here is derived from an EMBL/GenBank/DDBJ whole genome shotgun (WGS) entry which is preliminary data.</text>
</comment>
<feature type="domain" description="HTH cro/C1-type" evidence="1">
    <location>
        <begin position="9"/>
        <end position="71"/>
    </location>
</feature>
<evidence type="ECO:0000259" key="1">
    <source>
        <dbReference type="PROSITE" id="PS50943"/>
    </source>
</evidence>
<reference evidence="3" key="1">
    <citation type="journal article" date="2019" name="Int. J. Syst. Evol. Microbiol.">
        <title>The Global Catalogue of Microorganisms (GCM) 10K type strain sequencing project: providing services to taxonomists for standard genome sequencing and annotation.</title>
        <authorList>
            <consortium name="The Broad Institute Genomics Platform"/>
            <consortium name="The Broad Institute Genome Sequencing Center for Infectious Disease"/>
            <person name="Wu L."/>
            <person name="Ma J."/>
        </authorList>
    </citation>
    <scope>NUCLEOTIDE SEQUENCE [LARGE SCALE GENOMIC DNA]</scope>
    <source>
        <strain evidence="3">CGMCC 1.10131</strain>
    </source>
</reference>
<dbReference type="PROSITE" id="PS50943">
    <property type="entry name" value="HTH_CROC1"/>
    <property type="match status" value="1"/>
</dbReference>
<accession>A0ABQ1I2Z6</accession>
<keyword evidence="3" id="KW-1185">Reference proteome</keyword>